<proteinExistence type="predicted"/>
<dbReference type="KEGG" id="ptn:PTRA_b0402"/>
<dbReference type="PATRIC" id="fig|1315283.4.peg.3478"/>
<accession>A0A0U2X4L5</accession>
<keyword evidence="1" id="KW-0472">Membrane</keyword>
<sequence>MIDQLRQQLNTLGENYVEKKAVFKIKVIPFFCAISIKKDHKSEGRLSFYSNQLIEILMVVLFVLFGLSIYDIDAGFTHGPIHIMFAILITFNLILKQVAIEGLKTRLAMLRLYEQQTLNNNADVIITSSDKNTK</sequence>
<feature type="transmembrane region" description="Helical" evidence="1">
    <location>
        <begin position="76"/>
        <end position="95"/>
    </location>
</feature>
<evidence type="ECO:0000313" key="2">
    <source>
        <dbReference type="EMBL" id="ALS34889.1"/>
    </source>
</evidence>
<name>A0A0U2X4L5_9GAMM</name>
<evidence type="ECO:0000313" key="3">
    <source>
        <dbReference type="Proteomes" id="UP000065261"/>
    </source>
</evidence>
<evidence type="ECO:0000256" key="1">
    <source>
        <dbReference type="SAM" id="Phobius"/>
    </source>
</evidence>
<keyword evidence="1" id="KW-0812">Transmembrane</keyword>
<keyword evidence="1" id="KW-1133">Transmembrane helix</keyword>
<dbReference type="EMBL" id="CP011035">
    <property type="protein sequence ID" value="ALS34889.1"/>
    <property type="molecule type" value="Genomic_DNA"/>
</dbReference>
<dbReference type="RefSeq" id="WP_058374895.1">
    <property type="nucleotide sequence ID" value="NZ_CP011035.1"/>
</dbReference>
<gene>
    <name evidence="2" type="ORF">PTRA_b0402</name>
</gene>
<dbReference type="OrthoDB" id="6300854at2"/>
<dbReference type="AlphaFoldDB" id="A0A0U2X4L5"/>
<feature type="transmembrane region" description="Helical" evidence="1">
    <location>
        <begin position="46"/>
        <end position="70"/>
    </location>
</feature>
<dbReference type="Proteomes" id="UP000065261">
    <property type="component" value="Chromosome II"/>
</dbReference>
<reference evidence="2 3" key="1">
    <citation type="submission" date="2015-03" db="EMBL/GenBank/DDBJ databases">
        <authorList>
            <person name="Murphy D."/>
        </authorList>
    </citation>
    <scope>NUCLEOTIDE SEQUENCE [LARGE SCALE GENOMIC DNA]</scope>
    <source>
        <strain evidence="2 3">KMM 520</strain>
    </source>
</reference>
<organism evidence="2">
    <name type="scientific">Pseudoalteromonas translucida KMM 520</name>
    <dbReference type="NCBI Taxonomy" id="1315283"/>
    <lineage>
        <taxon>Bacteria</taxon>
        <taxon>Pseudomonadati</taxon>
        <taxon>Pseudomonadota</taxon>
        <taxon>Gammaproteobacteria</taxon>
        <taxon>Alteromonadales</taxon>
        <taxon>Pseudoalteromonadaceae</taxon>
        <taxon>Pseudoalteromonas</taxon>
    </lineage>
</organism>
<protein>
    <submittedName>
        <fullName evidence="2">Uncharacterized protein</fullName>
    </submittedName>
</protein>